<dbReference type="Proteomes" id="UP001446871">
    <property type="component" value="Unassembled WGS sequence"/>
</dbReference>
<sequence>MVSAAIPLLLATAAIAGLQVASAAPVATDVLAKGTMECGGEPNESDLMTCTLNTNKKCADEEFGGPCWQKRSLTPDLCKPTTMVSAAFLLATALTWLPASAAPAAAGAPYPDYLQIYSDLECNGLHGQNRTAFSSCTRDLCADEVGWPGPCKIGNYCKCYLMIWYFTNKKKALY</sequence>
<keyword evidence="1" id="KW-0732">Signal</keyword>
<feature type="signal peptide" evidence="1">
    <location>
        <begin position="1"/>
        <end position="23"/>
    </location>
</feature>
<evidence type="ECO:0000256" key="1">
    <source>
        <dbReference type="SAM" id="SignalP"/>
    </source>
</evidence>
<organism evidence="2 3">
    <name type="scientific">Apiospora saccharicola</name>
    <dbReference type="NCBI Taxonomy" id="335842"/>
    <lineage>
        <taxon>Eukaryota</taxon>
        <taxon>Fungi</taxon>
        <taxon>Dikarya</taxon>
        <taxon>Ascomycota</taxon>
        <taxon>Pezizomycotina</taxon>
        <taxon>Sordariomycetes</taxon>
        <taxon>Xylariomycetidae</taxon>
        <taxon>Amphisphaeriales</taxon>
        <taxon>Apiosporaceae</taxon>
        <taxon>Apiospora</taxon>
    </lineage>
</organism>
<comment type="caution">
    <text evidence="2">The sequence shown here is derived from an EMBL/GenBank/DDBJ whole genome shotgun (WGS) entry which is preliminary data.</text>
</comment>
<gene>
    <name evidence="2" type="ORF">PG996_007814</name>
</gene>
<proteinExistence type="predicted"/>
<evidence type="ECO:0000313" key="2">
    <source>
        <dbReference type="EMBL" id="KAK8063162.1"/>
    </source>
</evidence>
<evidence type="ECO:0000313" key="3">
    <source>
        <dbReference type="Proteomes" id="UP001446871"/>
    </source>
</evidence>
<name>A0ABR1UW78_9PEZI</name>
<reference evidence="2 3" key="1">
    <citation type="submission" date="2023-01" db="EMBL/GenBank/DDBJ databases">
        <title>Analysis of 21 Apiospora genomes using comparative genomics revels a genus with tremendous synthesis potential of carbohydrate active enzymes and secondary metabolites.</title>
        <authorList>
            <person name="Sorensen T."/>
        </authorList>
    </citation>
    <scope>NUCLEOTIDE SEQUENCE [LARGE SCALE GENOMIC DNA]</scope>
    <source>
        <strain evidence="2 3">CBS 83171</strain>
    </source>
</reference>
<feature type="chain" id="PRO_5046616740" evidence="1">
    <location>
        <begin position="24"/>
        <end position="174"/>
    </location>
</feature>
<keyword evidence="3" id="KW-1185">Reference proteome</keyword>
<accession>A0ABR1UW78</accession>
<dbReference type="EMBL" id="JAQQWM010000005">
    <property type="protein sequence ID" value="KAK8063162.1"/>
    <property type="molecule type" value="Genomic_DNA"/>
</dbReference>
<protein>
    <submittedName>
        <fullName evidence="2">Uncharacterized protein</fullName>
    </submittedName>
</protein>